<name>A0A9Q4FK28_PSESX</name>
<evidence type="ECO:0000313" key="2">
    <source>
        <dbReference type="Proteomes" id="UP000814010"/>
    </source>
</evidence>
<comment type="caution">
    <text evidence="1">The sequence shown here is derived from an EMBL/GenBank/DDBJ whole genome shotgun (WGS) entry which is preliminary data.</text>
</comment>
<reference evidence="1" key="1">
    <citation type="submission" date="2019-11" db="EMBL/GenBank/DDBJ databases">
        <title>Epiphytic Pseudomonas syringae from cherry orchards.</title>
        <authorList>
            <person name="Hulin M.T."/>
        </authorList>
    </citation>
    <scope>NUCLEOTIDE SEQUENCE</scope>
    <source>
        <strain evidence="1">PA-2-5E</strain>
    </source>
</reference>
<organism evidence="1 2">
    <name type="scientific">Pseudomonas syringae</name>
    <dbReference type="NCBI Taxonomy" id="317"/>
    <lineage>
        <taxon>Bacteria</taxon>
        <taxon>Pseudomonadati</taxon>
        <taxon>Pseudomonadota</taxon>
        <taxon>Gammaproteobacteria</taxon>
        <taxon>Pseudomonadales</taxon>
        <taxon>Pseudomonadaceae</taxon>
        <taxon>Pseudomonas</taxon>
    </lineage>
</organism>
<proteinExistence type="predicted"/>
<dbReference type="EMBL" id="WKAE01000404">
    <property type="protein sequence ID" value="MCF5632244.1"/>
    <property type="molecule type" value="Genomic_DNA"/>
</dbReference>
<accession>A0A9Q4FK28</accession>
<protein>
    <submittedName>
        <fullName evidence="1">Uncharacterized protein</fullName>
    </submittedName>
</protein>
<dbReference type="Proteomes" id="UP000814010">
    <property type="component" value="Unassembled WGS sequence"/>
</dbReference>
<evidence type="ECO:0000313" key="1">
    <source>
        <dbReference type="EMBL" id="MCF5632244.1"/>
    </source>
</evidence>
<dbReference type="AlphaFoldDB" id="A0A9Q4FK28"/>
<gene>
    <name evidence="1" type="ORF">GIV53_23760</name>
</gene>
<sequence length="48" mass="5157">MLAFASVFGVGEGHLLHQASRRLRSGILPNLEIFFRVSLGGVCSADNL</sequence>